<protein>
    <submittedName>
        <fullName evidence="1">Uncharacterized protein</fullName>
    </submittedName>
</protein>
<dbReference type="RefSeq" id="WP_013994048.1">
    <property type="nucleotide sequence ID" value="NC_015844.1"/>
</dbReference>
<dbReference type="EMBL" id="FP476056">
    <property type="protein sequence ID" value="CAZ96852.1"/>
    <property type="molecule type" value="Genomic_DNA"/>
</dbReference>
<name>G0L6C9_ZOBGA</name>
<dbReference type="KEGG" id="zga:ZOBELLIA_2702"/>
<gene>
    <name evidence="1" type="ordered locus">zobellia_2702</name>
</gene>
<evidence type="ECO:0000313" key="2">
    <source>
        <dbReference type="Proteomes" id="UP000008898"/>
    </source>
</evidence>
<dbReference type="HOGENOM" id="CLU_894165_0_0_10"/>
<dbReference type="STRING" id="63186.ZOBELLIA_2702"/>
<reference evidence="2" key="1">
    <citation type="submission" date="2009-07" db="EMBL/GenBank/DDBJ databases">
        <title>Complete genome sequence of Zobellia galactanivorans Dsij.</title>
        <authorList>
            <consortium name="Genoscope - CEA"/>
        </authorList>
    </citation>
    <scope>NUCLEOTIDE SEQUENCE [LARGE SCALE GENOMIC DNA]</scope>
    <source>
        <strain evidence="2">DSM 12802 / CCUG 47099 / CIP 106680 / NCIMB 13871 / Dsij</strain>
    </source>
</reference>
<organism evidence="1 2">
    <name type="scientific">Zobellia galactanivorans (strain DSM 12802 / CCUG 47099 / CIP 106680 / NCIMB 13871 / Dsij)</name>
    <dbReference type="NCBI Taxonomy" id="63186"/>
    <lineage>
        <taxon>Bacteria</taxon>
        <taxon>Pseudomonadati</taxon>
        <taxon>Bacteroidota</taxon>
        <taxon>Flavobacteriia</taxon>
        <taxon>Flavobacteriales</taxon>
        <taxon>Flavobacteriaceae</taxon>
        <taxon>Zobellia</taxon>
    </lineage>
</organism>
<reference evidence="1 2" key="2">
    <citation type="journal article" date="2012" name="Environ. Microbiol.">
        <title>Characterization of the first alginolytic operons in a marine bacterium: from their emergence in marine Flavobacteriia to their independent transfers to marine Proteobacteria and human gut Bacteroides.</title>
        <authorList>
            <person name="Thomas F."/>
            <person name="Barbeyron T."/>
            <person name="Tonon T."/>
            <person name="Genicot S."/>
            <person name="Czjzek M."/>
            <person name="Michel G."/>
        </authorList>
    </citation>
    <scope>NUCLEOTIDE SEQUENCE [LARGE SCALE GENOMIC DNA]</scope>
    <source>
        <strain evidence="2">DSM 12802 / CCUG 47099 / CIP 106680 / NCIMB 13871 / Dsij</strain>
    </source>
</reference>
<proteinExistence type="predicted"/>
<dbReference type="AlphaFoldDB" id="G0L6C9"/>
<dbReference type="Proteomes" id="UP000008898">
    <property type="component" value="Chromosome"/>
</dbReference>
<dbReference type="OrthoDB" id="1331793at2"/>
<accession>G0L6C9</accession>
<dbReference type="PATRIC" id="fig|63186.3.peg.2657"/>
<keyword evidence="2" id="KW-1185">Reference proteome</keyword>
<evidence type="ECO:0000313" key="1">
    <source>
        <dbReference type="EMBL" id="CAZ96852.1"/>
    </source>
</evidence>
<sequence length="311" mass="36233">MEEKYQIEVVFEDDLSSEELEITNRYWLIKDGLFQEKPSEIAKNMPFSTLKISKIGQECAHLLISVTCSSCKTRNELKTNSQTQAKRYLNPSWECDTCVKKKEELEKKRLELMEVKLTETRAKKFEQALSEQSWKNFSTEELLLILKMLEAPTIKHLIAGLNKLNDKNNWRILYKADNHGLIDLLREKDNYIIDFYHPEGIKERIQSYLSSLSIQNPPNQSTSPAHPEMGFRLVKNRNVRTPDDALFYNDVTFDRDILIKANTAYAYSVWPRENGDAWISITPSDNILKSKNINRPDGPLHVGDITKKWKY</sequence>